<proteinExistence type="predicted"/>
<reference evidence="1" key="1">
    <citation type="journal article" date="2019" name="bioRxiv">
        <title>The Genome of the Zebra Mussel, Dreissena polymorpha: A Resource for Invasive Species Research.</title>
        <authorList>
            <person name="McCartney M.A."/>
            <person name="Auch B."/>
            <person name="Kono T."/>
            <person name="Mallez S."/>
            <person name="Zhang Y."/>
            <person name="Obille A."/>
            <person name="Becker A."/>
            <person name="Abrahante J.E."/>
            <person name="Garbe J."/>
            <person name="Badalamenti J.P."/>
            <person name="Herman A."/>
            <person name="Mangelson H."/>
            <person name="Liachko I."/>
            <person name="Sullivan S."/>
            <person name="Sone E.D."/>
            <person name="Koren S."/>
            <person name="Silverstein K.A.T."/>
            <person name="Beckman K.B."/>
            <person name="Gohl D.M."/>
        </authorList>
    </citation>
    <scope>NUCLEOTIDE SEQUENCE</scope>
    <source>
        <strain evidence="1">Duluth1</strain>
        <tissue evidence="1">Whole animal</tissue>
    </source>
</reference>
<evidence type="ECO:0000313" key="2">
    <source>
        <dbReference type="Proteomes" id="UP000828390"/>
    </source>
</evidence>
<accession>A0A9D4CLZ9</accession>
<dbReference type="Proteomes" id="UP000828390">
    <property type="component" value="Unassembled WGS sequence"/>
</dbReference>
<name>A0A9D4CLZ9_DREPO</name>
<reference evidence="1" key="2">
    <citation type="submission" date="2020-11" db="EMBL/GenBank/DDBJ databases">
        <authorList>
            <person name="McCartney M.A."/>
            <person name="Auch B."/>
            <person name="Kono T."/>
            <person name="Mallez S."/>
            <person name="Becker A."/>
            <person name="Gohl D.M."/>
            <person name="Silverstein K.A.T."/>
            <person name="Koren S."/>
            <person name="Bechman K.B."/>
            <person name="Herman A."/>
            <person name="Abrahante J.E."/>
            <person name="Garbe J."/>
        </authorList>
    </citation>
    <scope>NUCLEOTIDE SEQUENCE</scope>
    <source>
        <strain evidence="1">Duluth1</strain>
        <tissue evidence="1">Whole animal</tissue>
    </source>
</reference>
<dbReference type="EMBL" id="JAIWYP010000012">
    <property type="protein sequence ID" value="KAH3726833.1"/>
    <property type="molecule type" value="Genomic_DNA"/>
</dbReference>
<gene>
    <name evidence="1" type="ORF">DPMN_052703</name>
</gene>
<keyword evidence="2" id="KW-1185">Reference proteome</keyword>
<protein>
    <submittedName>
        <fullName evidence="1">Uncharacterized protein</fullName>
    </submittedName>
</protein>
<dbReference type="AlphaFoldDB" id="A0A9D4CLZ9"/>
<evidence type="ECO:0000313" key="1">
    <source>
        <dbReference type="EMBL" id="KAH3726833.1"/>
    </source>
</evidence>
<comment type="caution">
    <text evidence="1">The sequence shown here is derived from an EMBL/GenBank/DDBJ whole genome shotgun (WGS) entry which is preliminary data.</text>
</comment>
<sequence length="193" mass="22304">MLGTNPESAHRKFAQSRTRTATRVRSWILSVTLVTPQTQERVASCIVQVCIVSTDKAKEKEKQIWNDVQESLNFTWQRLVKEKDSIIQTDSIRSRWNKNATQYVISIRSSFPGTLSFRISITVQEMSKVNIEKRFAASAERCYSMWTDLVYKQIGYETCIRPLEVCREQDPDSYLSGKLAFVGDPCNHENDRQ</sequence>
<organism evidence="1 2">
    <name type="scientific">Dreissena polymorpha</name>
    <name type="common">Zebra mussel</name>
    <name type="synonym">Mytilus polymorpha</name>
    <dbReference type="NCBI Taxonomy" id="45954"/>
    <lineage>
        <taxon>Eukaryota</taxon>
        <taxon>Metazoa</taxon>
        <taxon>Spiralia</taxon>
        <taxon>Lophotrochozoa</taxon>
        <taxon>Mollusca</taxon>
        <taxon>Bivalvia</taxon>
        <taxon>Autobranchia</taxon>
        <taxon>Heteroconchia</taxon>
        <taxon>Euheterodonta</taxon>
        <taxon>Imparidentia</taxon>
        <taxon>Neoheterodontei</taxon>
        <taxon>Myida</taxon>
        <taxon>Dreissenoidea</taxon>
        <taxon>Dreissenidae</taxon>
        <taxon>Dreissena</taxon>
    </lineage>
</organism>